<gene>
    <name evidence="4" type="primary">Tmem25_1</name>
    <name evidence="4" type="ORF">GTO95_0011886</name>
</gene>
<name>A0A8J7TGK0_ATRSP</name>
<evidence type="ECO:0000313" key="4">
    <source>
        <dbReference type="EMBL" id="MBN3322897.1"/>
    </source>
</evidence>
<feature type="domain" description="Ig-like" evidence="3">
    <location>
        <begin position="2"/>
        <end position="113"/>
    </location>
</feature>
<feature type="region of interest" description="Disordered" evidence="2">
    <location>
        <begin position="44"/>
        <end position="74"/>
    </location>
</feature>
<evidence type="ECO:0000256" key="1">
    <source>
        <dbReference type="ARBA" id="ARBA00023157"/>
    </source>
</evidence>
<dbReference type="SUPFAM" id="SSF48726">
    <property type="entry name" value="Immunoglobulin"/>
    <property type="match status" value="1"/>
</dbReference>
<sequence length="140" mass="15180">MPRIDGQQHSAVTLQENATRQFSCQSEGWPLQAPPLLTWYLNGEQQGGADRTGRLLLTSSSSSPPPREVGVFNSSSAHSSTFTLRARKSDRELACAAVDPLGQESYNATVLLNVQCESLRPGPTLEKGPSRVRLQADLCV</sequence>
<dbReference type="InterPro" id="IPR036179">
    <property type="entry name" value="Ig-like_dom_sf"/>
</dbReference>
<dbReference type="InterPro" id="IPR007110">
    <property type="entry name" value="Ig-like_dom"/>
</dbReference>
<protein>
    <submittedName>
        <fullName evidence="4">TMM25 protein</fullName>
    </submittedName>
</protein>
<reference evidence="4" key="1">
    <citation type="journal article" date="2021" name="Cell">
        <title>Tracing the genetic footprints of vertebrate landing in non-teleost ray-finned fishes.</title>
        <authorList>
            <person name="Bi X."/>
            <person name="Wang K."/>
            <person name="Yang L."/>
            <person name="Pan H."/>
            <person name="Jiang H."/>
            <person name="Wei Q."/>
            <person name="Fang M."/>
            <person name="Yu H."/>
            <person name="Zhu C."/>
            <person name="Cai Y."/>
            <person name="He Y."/>
            <person name="Gan X."/>
            <person name="Zeng H."/>
            <person name="Yu D."/>
            <person name="Zhu Y."/>
            <person name="Jiang H."/>
            <person name="Qiu Q."/>
            <person name="Yang H."/>
            <person name="Zhang Y.E."/>
            <person name="Wang W."/>
            <person name="Zhu M."/>
            <person name="He S."/>
            <person name="Zhang G."/>
        </authorList>
    </citation>
    <scope>NUCLEOTIDE SEQUENCE</scope>
    <source>
        <strain evidence="4">Allg_001</strain>
    </source>
</reference>
<evidence type="ECO:0000256" key="2">
    <source>
        <dbReference type="SAM" id="MobiDB-lite"/>
    </source>
</evidence>
<accession>A0A8J7TGK0</accession>
<keyword evidence="5" id="KW-1185">Reference proteome</keyword>
<dbReference type="InterPro" id="IPR013162">
    <property type="entry name" value="CD80_C2-set"/>
</dbReference>
<dbReference type="PANTHER" id="PTHR47224:SF1">
    <property type="entry name" value="TRANSMEMBRANE PROTEIN 25"/>
    <property type="match status" value="1"/>
</dbReference>
<proteinExistence type="predicted"/>
<dbReference type="InterPro" id="IPR042864">
    <property type="entry name" value="TMEM25"/>
</dbReference>
<feature type="non-terminal residue" evidence="4">
    <location>
        <position position="140"/>
    </location>
</feature>
<organism evidence="4 5">
    <name type="scientific">Atractosteus spatula</name>
    <name type="common">Alligator gar</name>
    <name type="synonym">Lepisosteus spatula</name>
    <dbReference type="NCBI Taxonomy" id="7917"/>
    <lineage>
        <taxon>Eukaryota</taxon>
        <taxon>Metazoa</taxon>
        <taxon>Chordata</taxon>
        <taxon>Craniata</taxon>
        <taxon>Vertebrata</taxon>
        <taxon>Euteleostomi</taxon>
        <taxon>Actinopterygii</taxon>
        <taxon>Neopterygii</taxon>
        <taxon>Holostei</taxon>
        <taxon>Semionotiformes</taxon>
        <taxon>Lepisosteidae</taxon>
        <taxon>Atractosteus</taxon>
    </lineage>
</organism>
<dbReference type="Pfam" id="PF08205">
    <property type="entry name" value="C2-set_2"/>
    <property type="match status" value="1"/>
</dbReference>
<keyword evidence="1" id="KW-1015">Disulfide bond</keyword>
<dbReference type="PROSITE" id="PS50835">
    <property type="entry name" value="IG_LIKE"/>
    <property type="match status" value="1"/>
</dbReference>
<dbReference type="EMBL" id="JAAWVO010061923">
    <property type="protein sequence ID" value="MBN3322897.1"/>
    <property type="molecule type" value="Genomic_DNA"/>
</dbReference>
<dbReference type="PANTHER" id="PTHR47224">
    <property type="entry name" value="TRANSMEMBRANE PROTEIN 25"/>
    <property type="match status" value="1"/>
</dbReference>
<evidence type="ECO:0000313" key="5">
    <source>
        <dbReference type="Proteomes" id="UP000736164"/>
    </source>
</evidence>
<dbReference type="AlphaFoldDB" id="A0A8J7TGK0"/>
<dbReference type="GO" id="GO:0090394">
    <property type="term" value="P:negative regulation of excitatory postsynaptic potential"/>
    <property type="evidence" value="ECO:0007669"/>
    <property type="project" value="TreeGrafter"/>
</dbReference>
<comment type="caution">
    <text evidence="4">The sequence shown here is derived from an EMBL/GenBank/DDBJ whole genome shotgun (WGS) entry which is preliminary data.</text>
</comment>
<dbReference type="Proteomes" id="UP000736164">
    <property type="component" value="Unassembled WGS sequence"/>
</dbReference>
<feature type="non-terminal residue" evidence="4">
    <location>
        <position position="1"/>
    </location>
</feature>
<evidence type="ECO:0000259" key="3">
    <source>
        <dbReference type="PROSITE" id="PS50835"/>
    </source>
</evidence>
<dbReference type="Gene3D" id="2.60.40.10">
    <property type="entry name" value="Immunoglobulins"/>
    <property type="match status" value="1"/>
</dbReference>
<dbReference type="InterPro" id="IPR013783">
    <property type="entry name" value="Ig-like_fold"/>
</dbReference>